<evidence type="ECO:0000313" key="3">
    <source>
        <dbReference type="Proteomes" id="UP001589789"/>
    </source>
</evidence>
<sequence length="292" mass="31367">MARPEPPREQPRPGAFRARLGSLEATLRWFEWGPPEGDPILCVHGLTRTGRDFDALATRLARAGRRVICPDVFGRGFSDWLPDGSLYAVPNYAMAFHQFLARLGRPYDWVGTSMGGLIGMAVAATPGAGPRRMVLNDIGPFIPAAALQRIAAYLALSHDFAGIEEVETHLRLVHAPFGNLPDAAWRHLAETSARRTPEGRTVLHYDPAIAAPMAGPVADVDLWALWNAIRCPVLVLRGAESDLLEESTATAMAGRPATQLVTVAGCGHAPALMDSGQTELVAGFLLKAVPEG</sequence>
<dbReference type="EMBL" id="JBHLVZ010000084">
    <property type="protein sequence ID" value="MFC0388578.1"/>
    <property type="molecule type" value="Genomic_DNA"/>
</dbReference>
<name>A0ABV6IY79_9PROT</name>
<dbReference type="SUPFAM" id="SSF53474">
    <property type="entry name" value="alpha/beta-Hydrolases"/>
    <property type="match status" value="1"/>
</dbReference>
<dbReference type="InterPro" id="IPR000073">
    <property type="entry name" value="AB_hydrolase_1"/>
</dbReference>
<evidence type="ECO:0000259" key="1">
    <source>
        <dbReference type="Pfam" id="PF12697"/>
    </source>
</evidence>
<dbReference type="PANTHER" id="PTHR43798:SF33">
    <property type="entry name" value="HYDROLASE, PUTATIVE (AFU_ORTHOLOGUE AFUA_2G14860)-RELATED"/>
    <property type="match status" value="1"/>
</dbReference>
<organism evidence="2 3">
    <name type="scientific">Muricoccus vinaceus</name>
    <dbReference type="NCBI Taxonomy" id="424704"/>
    <lineage>
        <taxon>Bacteria</taxon>
        <taxon>Pseudomonadati</taxon>
        <taxon>Pseudomonadota</taxon>
        <taxon>Alphaproteobacteria</taxon>
        <taxon>Acetobacterales</taxon>
        <taxon>Roseomonadaceae</taxon>
        <taxon>Muricoccus</taxon>
    </lineage>
</organism>
<dbReference type="Gene3D" id="3.40.50.1820">
    <property type="entry name" value="alpha/beta hydrolase"/>
    <property type="match status" value="1"/>
</dbReference>
<dbReference type="PANTHER" id="PTHR43798">
    <property type="entry name" value="MONOACYLGLYCEROL LIPASE"/>
    <property type="match status" value="1"/>
</dbReference>
<dbReference type="Proteomes" id="UP001589789">
    <property type="component" value="Unassembled WGS sequence"/>
</dbReference>
<gene>
    <name evidence="2" type="ORF">ACFFIC_23985</name>
</gene>
<comment type="caution">
    <text evidence="2">The sequence shown here is derived from an EMBL/GenBank/DDBJ whole genome shotgun (WGS) entry which is preliminary data.</text>
</comment>
<dbReference type="GO" id="GO:0016787">
    <property type="term" value="F:hydrolase activity"/>
    <property type="evidence" value="ECO:0007669"/>
    <property type="project" value="UniProtKB-KW"/>
</dbReference>
<keyword evidence="2" id="KW-0378">Hydrolase</keyword>
<dbReference type="RefSeq" id="WP_377055120.1">
    <property type="nucleotide sequence ID" value="NZ_JBHLVZ010000084.1"/>
</dbReference>
<keyword evidence="3" id="KW-1185">Reference proteome</keyword>
<reference evidence="2 3" key="1">
    <citation type="submission" date="2024-09" db="EMBL/GenBank/DDBJ databases">
        <authorList>
            <person name="Sun Q."/>
            <person name="Mori K."/>
        </authorList>
    </citation>
    <scope>NUCLEOTIDE SEQUENCE [LARGE SCALE GENOMIC DNA]</scope>
    <source>
        <strain evidence="2 3">CCM 7468</strain>
    </source>
</reference>
<dbReference type="InterPro" id="IPR029058">
    <property type="entry name" value="AB_hydrolase_fold"/>
</dbReference>
<dbReference type="Pfam" id="PF12697">
    <property type="entry name" value="Abhydrolase_6"/>
    <property type="match status" value="1"/>
</dbReference>
<feature type="domain" description="AB hydrolase-1" evidence="1">
    <location>
        <begin position="40"/>
        <end position="272"/>
    </location>
</feature>
<dbReference type="PRINTS" id="PR00111">
    <property type="entry name" value="ABHYDROLASE"/>
</dbReference>
<evidence type="ECO:0000313" key="2">
    <source>
        <dbReference type="EMBL" id="MFC0388578.1"/>
    </source>
</evidence>
<proteinExistence type="predicted"/>
<protein>
    <submittedName>
        <fullName evidence="2">Alpha/beta fold hydrolase</fullName>
    </submittedName>
</protein>
<dbReference type="InterPro" id="IPR050266">
    <property type="entry name" value="AB_hydrolase_sf"/>
</dbReference>
<accession>A0ABV6IY79</accession>